<name>A0A9W7JAH8_HIBTR</name>
<dbReference type="PANTHER" id="PTHR31973:SF187">
    <property type="entry name" value="MUTATOR TRANSPOSASE MUDRA PROTEIN"/>
    <property type="match status" value="1"/>
</dbReference>
<comment type="caution">
    <text evidence="2">The sequence shown here is derived from an EMBL/GenBank/DDBJ whole genome shotgun (WGS) entry which is preliminary data.</text>
</comment>
<proteinExistence type="predicted"/>
<dbReference type="PANTHER" id="PTHR31973">
    <property type="entry name" value="POLYPROTEIN, PUTATIVE-RELATED"/>
    <property type="match status" value="1"/>
</dbReference>
<sequence length="103" mass="11963">MGVETLKQQCRQQLGVYASFSKCQRARFNVLKEKRGSYIDEYVNLWGYAAELLHSNPRSTVSIQVYRDTNNKAIFHRMYICFAVLKKAGRRGVDILLELIVVF</sequence>
<reference evidence="2" key="1">
    <citation type="submission" date="2023-05" db="EMBL/GenBank/DDBJ databases">
        <title>Genome and transcriptome analyses reveal genes involved in the formation of fine ridges on petal epidermal cells in Hibiscus trionum.</title>
        <authorList>
            <person name="Koshimizu S."/>
            <person name="Masuda S."/>
            <person name="Ishii T."/>
            <person name="Shirasu K."/>
            <person name="Hoshino A."/>
            <person name="Arita M."/>
        </authorList>
    </citation>
    <scope>NUCLEOTIDE SEQUENCE</scope>
    <source>
        <strain evidence="2">Hamamatsu line</strain>
    </source>
</reference>
<dbReference type="OrthoDB" id="1302804at2759"/>
<gene>
    <name evidence="1" type="ORF">HRI_004597300</name>
    <name evidence="2" type="ORF">HRI_004597500</name>
</gene>
<dbReference type="AlphaFoldDB" id="A0A9W7JAH8"/>
<evidence type="ECO:0000313" key="2">
    <source>
        <dbReference type="EMBL" id="GMJ09283.1"/>
    </source>
</evidence>
<dbReference type="EMBL" id="BSYR01000054">
    <property type="protein sequence ID" value="GMJ09283.1"/>
    <property type="molecule type" value="Genomic_DNA"/>
</dbReference>
<evidence type="ECO:0000313" key="1">
    <source>
        <dbReference type="EMBL" id="GMJ09281.1"/>
    </source>
</evidence>
<protein>
    <submittedName>
        <fullName evidence="2">Uncharacterized protein</fullName>
    </submittedName>
</protein>
<keyword evidence="3" id="KW-1185">Reference proteome</keyword>
<evidence type="ECO:0000313" key="3">
    <source>
        <dbReference type="Proteomes" id="UP001165190"/>
    </source>
</evidence>
<dbReference type="Proteomes" id="UP001165190">
    <property type="component" value="Unassembled WGS sequence"/>
</dbReference>
<dbReference type="EMBL" id="BSYR01000054">
    <property type="protein sequence ID" value="GMJ09281.1"/>
    <property type="molecule type" value="Genomic_DNA"/>
</dbReference>
<organism evidence="2 3">
    <name type="scientific">Hibiscus trionum</name>
    <name type="common">Flower of an hour</name>
    <dbReference type="NCBI Taxonomy" id="183268"/>
    <lineage>
        <taxon>Eukaryota</taxon>
        <taxon>Viridiplantae</taxon>
        <taxon>Streptophyta</taxon>
        <taxon>Embryophyta</taxon>
        <taxon>Tracheophyta</taxon>
        <taxon>Spermatophyta</taxon>
        <taxon>Magnoliopsida</taxon>
        <taxon>eudicotyledons</taxon>
        <taxon>Gunneridae</taxon>
        <taxon>Pentapetalae</taxon>
        <taxon>rosids</taxon>
        <taxon>malvids</taxon>
        <taxon>Malvales</taxon>
        <taxon>Malvaceae</taxon>
        <taxon>Malvoideae</taxon>
        <taxon>Hibiscus</taxon>
    </lineage>
</organism>
<accession>A0A9W7JAH8</accession>